<evidence type="ECO:0000256" key="2">
    <source>
        <dbReference type="ARBA" id="ARBA00005215"/>
    </source>
</evidence>
<comment type="cofactor">
    <cofactor evidence="9">
        <name>Mg(2+)</name>
        <dbReference type="ChEBI" id="CHEBI:18420"/>
    </cofactor>
    <text evidence="9">Binds 2 magnesium ions per subunit.</text>
</comment>
<dbReference type="GO" id="GO:0030388">
    <property type="term" value="P:fructose 1,6-bisphosphate metabolic process"/>
    <property type="evidence" value="ECO:0007669"/>
    <property type="project" value="TreeGrafter"/>
</dbReference>
<feature type="binding site" evidence="9">
    <location>
        <position position="107"/>
    </location>
    <ligand>
        <name>Mg(2+)</name>
        <dbReference type="ChEBI" id="CHEBI:18420"/>
        <label>1</label>
    </ligand>
</feature>
<dbReference type="Pfam" id="PF18913">
    <property type="entry name" value="FBPase_C"/>
    <property type="match status" value="1"/>
</dbReference>
<evidence type="ECO:0000256" key="3">
    <source>
        <dbReference type="ARBA" id="ARBA00010941"/>
    </source>
</evidence>
<feature type="binding site" evidence="9">
    <location>
        <position position="110"/>
    </location>
    <ligand>
        <name>Mg(2+)</name>
        <dbReference type="ChEBI" id="CHEBI:18420"/>
        <label>2</label>
    </ligand>
</feature>
<dbReference type="PANTHER" id="PTHR11556:SF35">
    <property type="entry name" value="SEDOHEPTULOSE-1,7-BISPHOSPHATASE, CHLOROPLASTIC"/>
    <property type="match status" value="1"/>
</dbReference>
<evidence type="ECO:0000256" key="10">
    <source>
        <dbReference type="RuleBase" id="RU000508"/>
    </source>
</evidence>
<comment type="subunit">
    <text evidence="9">Homotetramer.</text>
</comment>
<sequence>MTIQFTDAFAANLETDQAKNIRVTLEELCAAAVEISEICGRGPLEGALGATTGGENSDGDAQKALDVRADEIVTHALGQAPVAYYASEEQDDIVTLKAGEPLAVACDPLDGSSNIDTNVSIGTIFSIYPNAGGAKSSFFRLGSEQLAGGFFVYGPQTSLIVTAGDGVDMYILDRSDNVFKPVELKTPIAEDSKEFAVNASNLHHWQVPIRSYIEDCLRGTEGPLGRKYNMRWVGSLVADAGRILSRGGIFLYPADDRTGYGKGRLRLLYEANPVAFVMEQAGGLATDGLLRILGIELTDLHQRVPLIFGSPKPVQMVAQYHHQRHEKITAAPLFNERGLFQSK</sequence>
<accession>A0A7C5LY89</accession>
<evidence type="ECO:0000256" key="8">
    <source>
        <dbReference type="ARBA" id="ARBA00023277"/>
    </source>
</evidence>
<evidence type="ECO:0000256" key="6">
    <source>
        <dbReference type="ARBA" id="ARBA00022801"/>
    </source>
</evidence>
<protein>
    <recommendedName>
        <fullName evidence="9">Fructose-1,6-bisphosphatase class 1</fullName>
        <shortName evidence="9">FBPase class 1</shortName>
        <ecNumber evidence="9">3.1.3.11</ecNumber>
    </recommendedName>
    <alternativeName>
        <fullName evidence="9">D-fructose-1,6-bisphosphate 1-phosphohydrolase class 1</fullName>
    </alternativeName>
</protein>
<name>A0A7C5LY89_9PROT</name>
<feature type="domain" description="Fructose-1-6-bisphosphatase class 1 C-terminal" evidence="12">
    <location>
        <begin position="188"/>
        <end position="321"/>
    </location>
</feature>
<evidence type="ECO:0000256" key="5">
    <source>
        <dbReference type="ARBA" id="ARBA00022723"/>
    </source>
</evidence>
<feature type="domain" description="Fructose-1-6-bisphosphatase class I N-terminal" evidence="11">
    <location>
        <begin position="16"/>
        <end position="179"/>
    </location>
</feature>
<comment type="catalytic activity">
    <reaction evidence="1 9">
        <text>beta-D-fructose 1,6-bisphosphate + H2O = beta-D-fructose 6-phosphate + phosphate</text>
        <dbReference type="Rhea" id="RHEA:11064"/>
        <dbReference type="ChEBI" id="CHEBI:15377"/>
        <dbReference type="ChEBI" id="CHEBI:32966"/>
        <dbReference type="ChEBI" id="CHEBI:43474"/>
        <dbReference type="ChEBI" id="CHEBI:57634"/>
        <dbReference type="EC" id="3.1.3.11"/>
    </reaction>
</comment>
<dbReference type="AlphaFoldDB" id="A0A7C5LY89"/>
<comment type="caution">
    <text evidence="9">Lacks conserved residue(s) required for the propagation of feature annotation.</text>
</comment>
<dbReference type="InterPro" id="IPR044015">
    <property type="entry name" value="FBPase_C_dom"/>
</dbReference>
<dbReference type="GO" id="GO:0000287">
    <property type="term" value="F:magnesium ion binding"/>
    <property type="evidence" value="ECO:0007669"/>
    <property type="project" value="UniProtKB-UniRule"/>
</dbReference>
<dbReference type="EC" id="3.1.3.11" evidence="9"/>
<comment type="caution">
    <text evidence="13">The sequence shown here is derived from an EMBL/GenBank/DDBJ whole genome shotgun (WGS) entry which is preliminary data.</text>
</comment>
<dbReference type="PROSITE" id="PS00124">
    <property type="entry name" value="FBPASE"/>
    <property type="match status" value="1"/>
</dbReference>
<keyword evidence="6 9" id="KW-0378">Hydrolase</keyword>
<keyword evidence="5 9" id="KW-0479">Metal-binding</keyword>
<keyword evidence="4 9" id="KW-0963">Cytoplasm</keyword>
<organism evidence="13">
    <name type="scientific">Hellea balneolensis</name>
    <dbReference type="NCBI Taxonomy" id="287478"/>
    <lineage>
        <taxon>Bacteria</taxon>
        <taxon>Pseudomonadati</taxon>
        <taxon>Pseudomonadota</taxon>
        <taxon>Alphaproteobacteria</taxon>
        <taxon>Maricaulales</taxon>
        <taxon>Robiginitomaculaceae</taxon>
        <taxon>Hellea</taxon>
    </lineage>
</organism>
<reference evidence="13" key="1">
    <citation type="journal article" date="2020" name="mSystems">
        <title>Genome- and Community-Level Interaction Insights into Carbon Utilization and Element Cycling Functions of Hydrothermarchaeota in Hydrothermal Sediment.</title>
        <authorList>
            <person name="Zhou Z."/>
            <person name="Liu Y."/>
            <person name="Xu W."/>
            <person name="Pan J."/>
            <person name="Luo Z.H."/>
            <person name="Li M."/>
        </authorList>
    </citation>
    <scope>NUCLEOTIDE SEQUENCE [LARGE SCALE GENOMIC DNA]</scope>
    <source>
        <strain evidence="13">HyVt-485</strain>
    </source>
</reference>
<feature type="binding site" evidence="9">
    <location>
        <position position="107"/>
    </location>
    <ligand>
        <name>Mg(2+)</name>
        <dbReference type="ChEBI" id="CHEBI:18420"/>
        <label>2</label>
    </ligand>
</feature>
<dbReference type="Proteomes" id="UP000885830">
    <property type="component" value="Unassembled WGS sequence"/>
</dbReference>
<evidence type="ECO:0000256" key="1">
    <source>
        <dbReference type="ARBA" id="ARBA00001273"/>
    </source>
</evidence>
<proteinExistence type="inferred from homology"/>
<dbReference type="FunFam" id="3.40.190.80:FF:000011">
    <property type="entry name" value="Fructose-1,6-bisphosphatase class 1"/>
    <property type="match status" value="1"/>
</dbReference>
<dbReference type="GO" id="GO:0005829">
    <property type="term" value="C:cytosol"/>
    <property type="evidence" value="ECO:0007669"/>
    <property type="project" value="TreeGrafter"/>
</dbReference>
<dbReference type="CDD" id="cd00354">
    <property type="entry name" value="FBPase"/>
    <property type="match status" value="1"/>
</dbReference>
<dbReference type="HAMAP" id="MF_01855">
    <property type="entry name" value="FBPase_class1"/>
    <property type="match status" value="1"/>
</dbReference>
<dbReference type="PIRSF" id="PIRSF000904">
    <property type="entry name" value="FBPtase_SBPase"/>
    <property type="match status" value="1"/>
</dbReference>
<evidence type="ECO:0000259" key="12">
    <source>
        <dbReference type="Pfam" id="PF18913"/>
    </source>
</evidence>
<dbReference type="NCBIfam" id="NF006780">
    <property type="entry name" value="PRK09293.1-4"/>
    <property type="match status" value="1"/>
</dbReference>
<feature type="binding site" evidence="9">
    <location>
        <position position="109"/>
    </location>
    <ligand>
        <name>Mg(2+)</name>
        <dbReference type="ChEBI" id="CHEBI:18420"/>
        <label>1</label>
    </ligand>
</feature>
<feature type="binding site" evidence="9">
    <location>
        <position position="88"/>
    </location>
    <ligand>
        <name>Mg(2+)</name>
        <dbReference type="ChEBI" id="CHEBI:18420"/>
        <label>1</label>
    </ligand>
</feature>
<keyword evidence="7 9" id="KW-0460">Magnesium</keyword>
<dbReference type="SUPFAM" id="SSF56655">
    <property type="entry name" value="Carbohydrate phosphatase"/>
    <property type="match status" value="1"/>
</dbReference>
<dbReference type="GO" id="GO:0005986">
    <property type="term" value="P:sucrose biosynthetic process"/>
    <property type="evidence" value="ECO:0007669"/>
    <property type="project" value="TreeGrafter"/>
</dbReference>
<dbReference type="PANTHER" id="PTHR11556">
    <property type="entry name" value="FRUCTOSE-1,6-BISPHOSPHATASE-RELATED"/>
    <property type="match status" value="1"/>
</dbReference>
<dbReference type="PRINTS" id="PR00115">
    <property type="entry name" value="F16BPHPHTASE"/>
</dbReference>
<comment type="pathway">
    <text evidence="2">Carbohydrate biosynthesis; Calvin cycle.</text>
</comment>
<dbReference type="Pfam" id="PF00316">
    <property type="entry name" value="FBPase"/>
    <property type="match status" value="1"/>
</dbReference>
<evidence type="ECO:0000256" key="9">
    <source>
        <dbReference type="HAMAP-Rule" id="MF_01855"/>
    </source>
</evidence>
<evidence type="ECO:0000256" key="7">
    <source>
        <dbReference type="ARBA" id="ARBA00022842"/>
    </source>
</evidence>
<feature type="binding site" evidence="9">
    <location>
        <position position="270"/>
    </location>
    <ligand>
        <name>Mg(2+)</name>
        <dbReference type="ChEBI" id="CHEBI:18420"/>
        <label>2</label>
    </ligand>
</feature>
<keyword evidence="8 9" id="KW-0119">Carbohydrate metabolism</keyword>
<dbReference type="Gene3D" id="3.40.190.80">
    <property type="match status" value="1"/>
</dbReference>
<dbReference type="InterPro" id="IPR020548">
    <property type="entry name" value="Fructose_bisphosphatase_AS"/>
</dbReference>
<dbReference type="InterPro" id="IPR033391">
    <property type="entry name" value="FBPase_N"/>
</dbReference>
<evidence type="ECO:0000256" key="4">
    <source>
        <dbReference type="ARBA" id="ARBA00022490"/>
    </source>
</evidence>
<feature type="binding site" evidence="9">
    <location>
        <begin position="110"/>
        <end position="113"/>
    </location>
    <ligand>
        <name>substrate</name>
    </ligand>
</feature>
<dbReference type="InterPro" id="IPR028343">
    <property type="entry name" value="FBPtase"/>
</dbReference>
<comment type="subcellular location">
    <subcellularLocation>
        <location evidence="9">Cytoplasm</location>
    </subcellularLocation>
</comment>
<dbReference type="GO" id="GO:0042132">
    <property type="term" value="F:fructose 1,6-bisphosphate 1-phosphatase activity"/>
    <property type="evidence" value="ECO:0007669"/>
    <property type="project" value="UniProtKB-UniRule"/>
</dbReference>
<dbReference type="InterPro" id="IPR000146">
    <property type="entry name" value="FBPase_class-1"/>
</dbReference>
<dbReference type="EMBL" id="DRMJ01000512">
    <property type="protein sequence ID" value="HHL43896.1"/>
    <property type="molecule type" value="Genomic_DNA"/>
</dbReference>
<feature type="binding site" evidence="9">
    <location>
        <position position="198"/>
    </location>
    <ligand>
        <name>substrate</name>
    </ligand>
</feature>
<gene>
    <name evidence="9" type="primary">fbp</name>
    <name evidence="13" type="ORF">ENJ42_09770</name>
</gene>
<comment type="similarity">
    <text evidence="3 9 10">Belongs to the FBPase class 1 family.</text>
</comment>
<evidence type="ECO:0000259" key="11">
    <source>
        <dbReference type="Pfam" id="PF00316"/>
    </source>
</evidence>
<dbReference type="GO" id="GO:0006002">
    <property type="term" value="P:fructose 6-phosphate metabolic process"/>
    <property type="evidence" value="ECO:0007669"/>
    <property type="project" value="TreeGrafter"/>
</dbReference>
<evidence type="ECO:0000313" key="13">
    <source>
        <dbReference type="EMBL" id="HHL43896.1"/>
    </source>
</evidence>
<dbReference type="GO" id="GO:0006094">
    <property type="term" value="P:gluconeogenesis"/>
    <property type="evidence" value="ECO:0007669"/>
    <property type="project" value="UniProtKB-UniRule"/>
</dbReference>
<dbReference type="GO" id="GO:0006000">
    <property type="term" value="P:fructose metabolic process"/>
    <property type="evidence" value="ECO:0007669"/>
    <property type="project" value="TreeGrafter"/>
</dbReference>
<dbReference type="PIRSF" id="PIRSF500210">
    <property type="entry name" value="FBPtase"/>
    <property type="match status" value="1"/>
</dbReference>
<dbReference type="Gene3D" id="3.30.540.10">
    <property type="entry name" value="Fructose-1,6-Bisphosphatase, subunit A, domain 1"/>
    <property type="match status" value="1"/>
</dbReference>